<protein>
    <recommendedName>
        <fullName evidence="3">Signal peptidase I</fullName>
        <ecNumber evidence="3">3.4.21.89</ecNumber>
    </recommendedName>
</protein>
<dbReference type="CDD" id="cd06530">
    <property type="entry name" value="S26_SPase_I"/>
    <property type="match status" value="1"/>
</dbReference>
<feature type="transmembrane region" description="Helical" evidence="3">
    <location>
        <begin position="130"/>
        <end position="153"/>
    </location>
</feature>
<sequence>MLLAPLSVSVRSPDIGPAVGSRQAGRRQPPPKDEGDRGLSPPGTCQGRPDIPMSVTEDKPEPRDLDAAEAPALKGPEATGDRETVDPDSAPGAGPAASPSGADGAADPADPADPAGPSGKGKKSAWWESILLVSTGVVAVVLVHLFVLDSFYIPSESMERTLLINDRVIVNRLTGDLGRGEVVVFKGWDDTTTIKRVIGIGGDHVKCCDAKKRVTVNGVPIDEEAYLHPDDFPSQHKFDVTVPKGRLWLMGDHRAASEDSRAFMDNRFQGTISTDDVIGRAFALYWPLSRVGTLPVPETFSKVR</sequence>
<evidence type="ECO:0000256" key="2">
    <source>
        <dbReference type="ARBA" id="ARBA00009370"/>
    </source>
</evidence>
<dbReference type="EMBL" id="BAAAZR010000038">
    <property type="protein sequence ID" value="GAA3834980.1"/>
    <property type="molecule type" value="Genomic_DNA"/>
</dbReference>
<comment type="subcellular location">
    <subcellularLocation>
        <location evidence="1">Cell membrane</location>
        <topology evidence="1">Single-pass type II membrane protein</topology>
    </subcellularLocation>
    <subcellularLocation>
        <location evidence="3">Membrane</location>
        <topology evidence="3">Single-pass type II membrane protein</topology>
    </subcellularLocation>
</comment>
<keyword evidence="3" id="KW-0645">Protease</keyword>
<keyword evidence="3" id="KW-0812">Transmembrane</keyword>
<comment type="catalytic activity">
    <reaction evidence="3">
        <text>Cleavage of hydrophobic, N-terminal signal or leader sequences from secreted and periplasmic proteins.</text>
        <dbReference type="EC" id="3.4.21.89"/>
    </reaction>
</comment>
<evidence type="ECO:0000256" key="4">
    <source>
        <dbReference type="SAM" id="MobiDB-lite"/>
    </source>
</evidence>
<keyword evidence="3" id="KW-0378">Hydrolase</keyword>
<dbReference type="EC" id="3.4.21.89" evidence="3"/>
<evidence type="ECO:0000259" key="5">
    <source>
        <dbReference type="Pfam" id="PF10502"/>
    </source>
</evidence>
<dbReference type="SUPFAM" id="SSF51306">
    <property type="entry name" value="LexA/Signal peptidase"/>
    <property type="match status" value="1"/>
</dbReference>
<proteinExistence type="inferred from homology"/>
<reference evidence="7" key="1">
    <citation type="journal article" date="2019" name="Int. J. Syst. Evol. Microbiol.">
        <title>The Global Catalogue of Microorganisms (GCM) 10K type strain sequencing project: providing services to taxonomists for standard genome sequencing and annotation.</title>
        <authorList>
            <consortium name="The Broad Institute Genomics Platform"/>
            <consortium name="The Broad Institute Genome Sequencing Center for Infectious Disease"/>
            <person name="Wu L."/>
            <person name="Ma J."/>
        </authorList>
    </citation>
    <scope>NUCLEOTIDE SEQUENCE [LARGE SCALE GENOMIC DNA]</scope>
    <source>
        <strain evidence="7">JCM 16908</strain>
    </source>
</reference>
<evidence type="ECO:0000256" key="1">
    <source>
        <dbReference type="ARBA" id="ARBA00004401"/>
    </source>
</evidence>
<feature type="compositionally biased region" description="Basic and acidic residues" evidence="4">
    <location>
        <begin position="56"/>
        <end position="66"/>
    </location>
</feature>
<dbReference type="InterPro" id="IPR019533">
    <property type="entry name" value="Peptidase_S26"/>
</dbReference>
<dbReference type="Gene3D" id="2.10.109.10">
    <property type="entry name" value="Umud Fragment, subunit A"/>
    <property type="match status" value="1"/>
</dbReference>
<keyword evidence="3" id="KW-1133">Transmembrane helix</keyword>
<evidence type="ECO:0000313" key="6">
    <source>
        <dbReference type="EMBL" id="GAA3834980.1"/>
    </source>
</evidence>
<feature type="compositionally biased region" description="Low complexity" evidence="4">
    <location>
        <begin position="87"/>
        <end position="117"/>
    </location>
</feature>
<keyword evidence="3" id="KW-0472">Membrane</keyword>
<name>A0ABP7J4Z3_9ACTN</name>
<keyword evidence="7" id="KW-1185">Reference proteome</keyword>
<organism evidence="6 7">
    <name type="scientific">Sphaerisporangium flaviroseum</name>
    <dbReference type="NCBI Taxonomy" id="509199"/>
    <lineage>
        <taxon>Bacteria</taxon>
        <taxon>Bacillati</taxon>
        <taxon>Actinomycetota</taxon>
        <taxon>Actinomycetes</taxon>
        <taxon>Streptosporangiales</taxon>
        <taxon>Streptosporangiaceae</taxon>
        <taxon>Sphaerisporangium</taxon>
    </lineage>
</organism>
<dbReference type="InterPro" id="IPR036286">
    <property type="entry name" value="LexA/Signal_pep-like_sf"/>
</dbReference>
<evidence type="ECO:0000313" key="7">
    <source>
        <dbReference type="Proteomes" id="UP001500888"/>
    </source>
</evidence>
<feature type="region of interest" description="Disordered" evidence="4">
    <location>
        <begin position="1"/>
        <end position="121"/>
    </location>
</feature>
<dbReference type="NCBIfam" id="TIGR02227">
    <property type="entry name" value="sigpep_I_bact"/>
    <property type="match status" value="1"/>
</dbReference>
<evidence type="ECO:0000256" key="3">
    <source>
        <dbReference type="RuleBase" id="RU362042"/>
    </source>
</evidence>
<dbReference type="PRINTS" id="PR00727">
    <property type="entry name" value="LEADERPTASE"/>
</dbReference>
<dbReference type="Proteomes" id="UP001500888">
    <property type="component" value="Unassembled WGS sequence"/>
</dbReference>
<comment type="caution">
    <text evidence="6">The sequence shown here is derived from an EMBL/GenBank/DDBJ whole genome shotgun (WGS) entry which is preliminary data.</text>
</comment>
<feature type="domain" description="Peptidase S26" evidence="5">
    <location>
        <begin position="127"/>
        <end position="286"/>
    </location>
</feature>
<dbReference type="Pfam" id="PF10502">
    <property type="entry name" value="Peptidase_S26"/>
    <property type="match status" value="1"/>
</dbReference>
<comment type="similarity">
    <text evidence="2 3">Belongs to the peptidase S26 family.</text>
</comment>
<dbReference type="InterPro" id="IPR000223">
    <property type="entry name" value="Pept_S26A_signal_pept_1"/>
</dbReference>
<dbReference type="PANTHER" id="PTHR43390:SF1">
    <property type="entry name" value="CHLOROPLAST PROCESSING PEPTIDASE"/>
    <property type="match status" value="1"/>
</dbReference>
<dbReference type="PANTHER" id="PTHR43390">
    <property type="entry name" value="SIGNAL PEPTIDASE I"/>
    <property type="match status" value="1"/>
</dbReference>
<gene>
    <name evidence="6" type="ORF">GCM10022226_65600</name>
</gene>
<accession>A0ABP7J4Z3</accession>